<dbReference type="PANTHER" id="PTHR33434">
    <property type="entry name" value="DEGV DOMAIN-CONTAINING PROTEIN DR_1986-RELATED"/>
    <property type="match status" value="1"/>
</dbReference>
<dbReference type="Gene3D" id="3.40.50.10170">
    <property type="match status" value="1"/>
</dbReference>
<dbReference type="KEGG" id="ace:Acel_0772"/>
<dbReference type="InParanoid" id="A0LSY5"/>
<dbReference type="SUPFAM" id="SSF82549">
    <property type="entry name" value="DAK1/DegV-like"/>
    <property type="match status" value="1"/>
</dbReference>
<dbReference type="InterPro" id="IPR003797">
    <property type="entry name" value="DegV"/>
</dbReference>
<keyword evidence="3" id="KW-1185">Reference proteome</keyword>
<dbReference type="STRING" id="351607.Acel_0772"/>
<gene>
    <name evidence="2" type="ordered locus">Acel_0772</name>
</gene>
<reference evidence="2 3" key="1">
    <citation type="journal article" date="2009" name="Genome Res.">
        <title>Complete genome of the cellulolytic thermophile Acidothermus cellulolyticus 11B provides insights into its ecophysiological and evolutionary adaptations.</title>
        <authorList>
            <person name="Barabote R.D."/>
            <person name="Xie G."/>
            <person name="Leu D.H."/>
            <person name="Normand P."/>
            <person name="Necsulea A."/>
            <person name="Daubin V."/>
            <person name="Medigue C."/>
            <person name="Adney W.S."/>
            <person name="Xu X.C."/>
            <person name="Lapidus A."/>
            <person name="Parales R.E."/>
            <person name="Detter C."/>
            <person name="Pujic P."/>
            <person name="Bruce D."/>
            <person name="Lavire C."/>
            <person name="Challacombe J.F."/>
            <person name="Brettin T.S."/>
            <person name="Berry A.M."/>
        </authorList>
    </citation>
    <scope>NUCLEOTIDE SEQUENCE [LARGE SCALE GENOMIC DNA]</scope>
    <source>
        <strain evidence="3">ATCC 43068 / DSM 8971 / 11B</strain>
    </source>
</reference>
<dbReference type="AlphaFoldDB" id="A0LSY5"/>
<sequence>MTVAVVTDSTAYFPSDAVVDGIAVIPLTVLADGVAFREPEEMPPSKAVELLRRGVRLTTSRPSPAVFARTYEKLLSGGADGIVSVHLSGRLSGTVEAAHIAARHIGGDIRVVDSESVGMGMGFAVLAGQAAARSGADLDRVHQVVERVLRATRLYCYVDTLEFLRRGGRLGTVPALVGTALAVKPILAVEDGRLVPIERVRTAARGLTRLADIAAEYTDGFPVSVTVHHLDAAFRADRLAADLDARLPHLRELYVAEIGAVVGAHTGPGTVAVAVQRLTDGER</sequence>
<dbReference type="eggNOG" id="COG1307">
    <property type="taxonomic scope" value="Bacteria"/>
</dbReference>
<dbReference type="RefSeq" id="WP_011719608.1">
    <property type="nucleotide sequence ID" value="NC_008578.1"/>
</dbReference>
<dbReference type="Proteomes" id="UP000008221">
    <property type="component" value="Chromosome"/>
</dbReference>
<dbReference type="GO" id="GO:0008289">
    <property type="term" value="F:lipid binding"/>
    <property type="evidence" value="ECO:0007669"/>
    <property type="project" value="UniProtKB-KW"/>
</dbReference>
<dbReference type="InterPro" id="IPR043168">
    <property type="entry name" value="DegV_C"/>
</dbReference>
<accession>A0LSY5</accession>
<keyword evidence="1" id="KW-0446">Lipid-binding</keyword>
<evidence type="ECO:0000256" key="1">
    <source>
        <dbReference type="ARBA" id="ARBA00023121"/>
    </source>
</evidence>
<dbReference type="EMBL" id="CP000481">
    <property type="protein sequence ID" value="ABK52545.1"/>
    <property type="molecule type" value="Genomic_DNA"/>
</dbReference>
<dbReference type="HOGENOM" id="CLU_048251_0_1_11"/>
<dbReference type="Pfam" id="PF02645">
    <property type="entry name" value="DegV"/>
    <property type="match status" value="1"/>
</dbReference>
<proteinExistence type="predicted"/>
<dbReference type="InterPro" id="IPR050270">
    <property type="entry name" value="DegV_domain_contain"/>
</dbReference>
<name>A0LSY5_ACIC1</name>
<dbReference type="NCBIfam" id="TIGR00762">
    <property type="entry name" value="DegV"/>
    <property type="match status" value="1"/>
</dbReference>
<evidence type="ECO:0000313" key="2">
    <source>
        <dbReference type="EMBL" id="ABK52545.1"/>
    </source>
</evidence>
<dbReference type="PANTHER" id="PTHR33434:SF2">
    <property type="entry name" value="FATTY ACID-BINDING PROTEIN TM_1468"/>
    <property type="match status" value="1"/>
</dbReference>
<dbReference type="OrthoDB" id="9760324at2"/>
<dbReference type="Gene3D" id="3.30.1180.10">
    <property type="match status" value="1"/>
</dbReference>
<evidence type="ECO:0000313" key="3">
    <source>
        <dbReference type="Proteomes" id="UP000008221"/>
    </source>
</evidence>
<protein>
    <submittedName>
        <fullName evidence="2">DegV family protein</fullName>
    </submittedName>
</protein>
<dbReference type="PROSITE" id="PS51482">
    <property type="entry name" value="DEGV"/>
    <property type="match status" value="1"/>
</dbReference>
<organism evidence="2 3">
    <name type="scientific">Acidothermus cellulolyticus (strain ATCC 43068 / DSM 8971 / 11B)</name>
    <dbReference type="NCBI Taxonomy" id="351607"/>
    <lineage>
        <taxon>Bacteria</taxon>
        <taxon>Bacillati</taxon>
        <taxon>Actinomycetota</taxon>
        <taxon>Actinomycetes</taxon>
        <taxon>Acidothermales</taxon>
        <taxon>Acidothermaceae</taxon>
        <taxon>Acidothermus</taxon>
    </lineage>
</organism>